<dbReference type="GO" id="GO:0003677">
    <property type="term" value="F:DNA binding"/>
    <property type="evidence" value="ECO:0007669"/>
    <property type="project" value="UniProtKB-KW"/>
</dbReference>
<keyword evidence="12" id="KW-1185">Reference proteome</keyword>
<dbReference type="InterPro" id="IPR036236">
    <property type="entry name" value="Znf_C2H2_sf"/>
</dbReference>
<feature type="domain" description="C2H2-type" evidence="9">
    <location>
        <begin position="16"/>
        <end position="45"/>
    </location>
</feature>
<accession>T1EHH6</accession>
<dbReference type="CTD" id="20196026"/>
<keyword evidence="6" id="KW-0238">DNA-binding</keyword>
<reference evidence="12" key="1">
    <citation type="submission" date="2012-12" db="EMBL/GenBank/DDBJ databases">
        <authorList>
            <person name="Hellsten U."/>
            <person name="Grimwood J."/>
            <person name="Chapman J.A."/>
            <person name="Shapiro H."/>
            <person name="Aerts A."/>
            <person name="Otillar R.P."/>
            <person name="Terry A.Y."/>
            <person name="Boore J.L."/>
            <person name="Simakov O."/>
            <person name="Marletaz F."/>
            <person name="Cho S.-J."/>
            <person name="Edsinger-Gonzales E."/>
            <person name="Havlak P."/>
            <person name="Kuo D.-H."/>
            <person name="Larsson T."/>
            <person name="Lv J."/>
            <person name="Arendt D."/>
            <person name="Savage R."/>
            <person name="Osoegawa K."/>
            <person name="de Jong P."/>
            <person name="Lindberg D.R."/>
            <person name="Seaver E.C."/>
            <person name="Weisblat D.A."/>
            <person name="Putnam N.H."/>
            <person name="Grigoriev I.V."/>
            <person name="Rokhsar D.S."/>
        </authorList>
    </citation>
    <scope>NUCLEOTIDE SEQUENCE</scope>
</reference>
<dbReference type="InterPro" id="IPR013087">
    <property type="entry name" value="Znf_C2H2_type"/>
</dbReference>
<keyword evidence="4 8" id="KW-0863">Zinc-finger</keyword>
<feature type="domain" description="C2H2-type" evidence="9">
    <location>
        <begin position="70"/>
        <end position="93"/>
    </location>
</feature>
<dbReference type="PANTHER" id="PTHR24392:SF56">
    <property type="entry name" value="ZINC FINGER PROTEIN 510"/>
    <property type="match status" value="1"/>
</dbReference>
<dbReference type="EnsemblMetazoa" id="HelroT127770">
    <property type="protein sequence ID" value="HelroP127770"/>
    <property type="gene ID" value="HelroG127770"/>
</dbReference>
<dbReference type="SUPFAM" id="SSF57667">
    <property type="entry name" value="beta-beta-alpha zinc fingers"/>
    <property type="match status" value="1"/>
</dbReference>
<evidence type="ECO:0000256" key="6">
    <source>
        <dbReference type="ARBA" id="ARBA00023125"/>
    </source>
</evidence>
<comment type="subcellular location">
    <subcellularLocation>
        <location evidence="1">Nucleus</location>
    </subcellularLocation>
</comment>
<dbReference type="RefSeq" id="XP_009021556.1">
    <property type="nucleotide sequence ID" value="XM_009023308.1"/>
</dbReference>
<dbReference type="KEGG" id="hro:HELRODRAFT_127770"/>
<dbReference type="OrthoDB" id="40579at2759"/>
<dbReference type="GO" id="GO:0008270">
    <property type="term" value="F:zinc ion binding"/>
    <property type="evidence" value="ECO:0007669"/>
    <property type="project" value="UniProtKB-KW"/>
</dbReference>
<reference evidence="11" key="3">
    <citation type="submission" date="2015-06" db="UniProtKB">
        <authorList>
            <consortium name="EnsemblMetazoa"/>
        </authorList>
    </citation>
    <scope>IDENTIFICATION</scope>
</reference>
<reference evidence="10 12" key="2">
    <citation type="journal article" date="2013" name="Nature">
        <title>Insights into bilaterian evolution from three spiralian genomes.</title>
        <authorList>
            <person name="Simakov O."/>
            <person name="Marletaz F."/>
            <person name="Cho S.J."/>
            <person name="Edsinger-Gonzales E."/>
            <person name="Havlak P."/>
            <person name="Hellsten U."/>
            <person name="Kuo D.H."/>
            <person name="Larsson T."/>
            <person name="Lv J."/>
            <person name="Arendt D."/>
            <person name="Savage R."/>
            <person name="Osoegawa K."/>
            <person name="de Jong P."/>
            <person name="Grimwood J."/>
            <person name="Chapman J.A."/>
            <person name="Shapiro H."/>
            <person name="Aerts A."/>
            <person name="Otillar R.P."/>
            <person name="Terry A.Y."/>
            <person name="Boore J.L."/>
            <person name="Grigoriev I.V."/>
            <person name="Lindberg D.R."/>
            <person name="Seaver E.C."/>
            <person name="Weisblat D.A."/>
            <person name="Putnam N.H."/>
            <person name="Rokhsar D.S."/>
        </authorList>
    </citation>
    <scope>NUCLEOTIDE SEQUENCE</scope>
</reference>
<dbReference type="SMART" id="SM00355">
    <property type="entry name" value="ZnF_C2H2"/>
    <property type="match status" value="3"/>
</dbReference>
<keyword evidence="3" id="KW-0677">Repeat</keyword>
<protein>
    <recommendedName>
        <fullName evidence="9">C2H2-type domain-containing protein</fullName>
    </recommendedName>
</protein>
<evidence type="ECO:0000259" key="9">
    <source>
        <dbReference type="PROSITE" id="PS50157"/>
    </source>
</evidence>
<organism evidence="11 12">
    <name type="scientific">Helobdella robusta</name>
    <name type="common">Californian leech</name>
    <dbReference type="NCBI Taxonomy" id="6412"/>
    <lineage>
        <taxon>Eukaryota</taxon>
        <taxon>Metazoa</taxon>
        <taxon>Spiralia</taxon>
        <taxon>Lophotrochozoa</taxon>
        <taxon>Annelida</taxon>
        <taxon>Clitellata</taxon>
        <taxon>Hirudinea</taxon>
        <taxon>Rhynchobdellida</taxon>
        <taxon>Glossiphoniidae</taxon>
        <taxon>Helobdella</taxon>
    </lineage>
</organism>
<dbReference type="InParanoid" id="T1EHH6"/>
<keyword evidence="2" id="KW-0479">Metal-binding</keyword>
<dbReference type="Gene3D" id="3.30.160.60">
    <property type="entry name" value="Classic Zinc Finger"/>
    <property type="match status" value="3"/>
</dbReference>
<dbReference type="PROSITE" id="PS50157">
    <property type="entry name" value="ZINC_FINGER_C2H2_2"/>
    <property type="match status" value="2"/>
</dbReference>
<evidence type="ECO:0000256" key="4">
    <source>
        <dbReference type="ARBA" id="ARBA00022771"/>
    </source>
</evidence>
<evidence type="ECO:0000313" key="11">
    <source>
        <dbReference type="EnsemblMetazoa" id="HelroP127770"/>
    </source>
</evidence>
<dbReference type="GO" id="GO:0005634">
    <property type="term" value="C:nucleus"/>
    <property type="evidence" value="ECO:0007669"/>
    <property type="project" value="UniProtKB-SubCell"/>
</dbReference>
<proteinExistence type="predicted"/>
<dbReference type="GeneID" id="20196026"/>
<evidence type="ECO:0000256" key="1">
    <source>
        <dbReference type="ARBA" id="ARBA00004123"/>
    </source>
</evidence>
<dbReference type="EMBL" id="AMQM01005487">
    <property type="status" value="NOT_ANNOTATED_CDS"/>
    <property type="molecule type" value="Genomic_DNA"/>
</dbReference>
<gene>
    <name evidence="11" type="primary">20196026</name>
    <name evidence="10" type="ORF">HELRODRAFT_127770</name>
</gene>
<evidence type="ECO:0000256" key="2">
    <source>
        <dbReference type="ARBA" id="ARBA00022723"/>
    </source>
</evidence>
<dbReference type="AlphaFoldDB" id="T1EHH6"/>
<evidence type="ECO:0000313" key="12">
    <source>
        <dbReference type="Proteomes" id="UP000015101"/>
    </source>
</evidence>
<name>T1EHH6_HELRO</name>
<keyword evidence="7" id="KW-0539">Nucleus</keyword>
<dbReference type="HOGENOM" id="CLU_002678_42_11_1"/>
<dbReference type="EMBL" id="KB096945">
    <property type="protein sequence ID" value="ESO00506.1"/>
    <property type="molecule type" value="Genomic_DNA"/>
</dbReference>
<sequence>AELRRHSRVHSDEKPYCCETCGYTSKWKCDLKKHIKTYNHVFTKSKCNYFTDNLTTLQRHLTKHGNGGRYICYHCDYSVNRQHVLENHMSSAH</sequence>
<evidence type="ECO:0000256" key="5">
    <source>
        <dbReference type="ARBA" id="ARBA00022833"/>
    </source>
</evidence>
<evidence type="ECO:0000256" key="3">
    <source>
        <dbReference type="ARBA" id="ARBA00022737"/>
    </source>
</evidence>
<evidence type="ECO:0000256" key="8">
    <source>
        <dbReference type="PROSITE-ProRule" id="PRU00042"/>
    </source>
</evidence>
<dbReference type="Proteomes" id="UP000015101">
    <property type="component" value="Unassembled WGS sequence"/>
</dbReference>
<dbReference type="PANTHER" id="PTHR24392">
    <property type="entry name" value="ZINC FINGER PROTEIN"/>
    <property type="match status" value="1"/>
</dbReference>
<dbReference type="PROSITE" id="PS00028">
    <property type="entry name" value="ZINC_FINGER_C2H2_1"/>
    <property type="match status" value="1"/>
</dbReference>
<evidence type="ECO:0000313" key="10">
    <source>
        <dbReference type="EMBL" id="ESO00506.1"/>
    </source>
</evidence>
<keyword evidence="5" id="KW-0862">Zinc</keyword>
<evidence type="ECO:0000256" key="7">
    <source>
        <dbReference type="ARBA" id="ARBA00023242"/>
    </source>
</evidence>